<feature type="compositionally biased region" description="Basic and acidic residues" evidence="1">
    <location>
        <begin position="124"/>
        <end position="136"/>
    </location>
</feature>
<accession>A0A8A4TTG9</accession>
<dbReference type="Proteomes" id="UP000663929">
    <property type="component" value="Chromosome"/>
</dbReference>
<dbReference type="AlphaFoldDB" id="A0A8A4TTG9"/>
<proteinExistence type="predicted"/>
<feature type="compositionally biased region" description="Acidic residues" evidence="1">
    <location>
        <begin position="149"/>
        <end position="162"/>
    </location>
</feature>
<dbReference type="RefSeq" id="WP_237383368.1">
    <property type="nucleotide sequence ID" value="NZ_CP071793.1"/>
</dbReference>
<keyword evidence="2" id="KW-0812">Transmembrane</keyword>
<sequence length="328" mass="36643">MISSFDCKGCGSAIFDPVDACPACGEHFFWRVVPKRKPSKSEEAQFVIALLRAVGHDVSPEFLTHGGHIWLPDQFWRTDPEGALLRPYDWIASIEPHQHVVSNGAVKTDESEQSLTDAVVSEADHTANRQPADHATDQQPGDRSGVYFVDEDSLYDSDDDDPVDGKTAEPDSRESLRTGDLRIAHRATGDRDDSERMIVDEEPAKSDDEWDTKPMPIVQPDAVRESVAESDGADAYKPSERSPMKEALFQAEQEREVSGSVAPVARKTVAPPLPSLDQRVFFRPVMLFIFIFFLTLSYLTLCYHRNQLWNQQVEKTTAIEGVEDAVLP</sequence>
<keyword evidence="4" id="KW-1185">Reference proteome</keyword>
<feature type="region of interest" description="Disordered" evidence="1">
    <location>
        <begin position="124"/>
        <end position="215"/>
    </location>
</feature>
<keyword evidence="2" id="KW-1133">Transmembrane helix</keyword>
<organism evidence="3 4">
    <name type="scientific">Sulfidibacter corallicola</name>
    <dbReference type="NCBI Taxonomy" id="2818388"/>
    <lineage>
        <taxon>Bacteria</taxon>
        <taxon>Pseudomonadati</taxon>
        <taxon>Acidobacteriota</taxon>
        <taxon>Holophagae</taxon>
        <taxon>Acanthopleuribacterales</taxon>
        <taxon>Acanthopleuribacteraceae</taxon>
        <taxon>Sulfidibacter</taxon>
    </lineage>
</organism>
<evidence type="ECO:0000313" key="4">
    <source>
        <dbReference type="Proteomes" id="UP000663929"/>
    </source>
</evidence>
<dbReference type="EMBL" id="CP071793">
    <property type="protein sequence ID" value="QTD53266.1"/>
    <property type="molecule type" value="Genomic_DNA"/>
</dbReference>
<feature type="compositionally biased region" description="Basic and acidic residues" evidence="1">
    <location>
        <begin position="163"/>
        <end position="207"/>
    </location>
</feature>
<evidence type="ECO:0000313" key="3">
    <source>
        <dbReference type="EMBL" id="QTD53266.1"/>
    </source>
</evidence>
<reference evidence="3" key="1">
    <citation type="submission" date="2021-03" db="EMBL/GenBank/DDBJ databases">
        <title>Acanthopleuribacteraceae sp. M133.</title>
        <authorList>
            <person name="Wang G."/>
        </authorList>
    </citation>
    <scope>NUCLEOTIDE SEQUENCE</scope>
    <source>
        <strain evidence="3">M133</strain>
    </source>
</reference>
<name>A0A8A4TTG9_SULCO</name>
<dbReference type="KEGG" id="scor:J3U87_12495"/>
<protein>
    <submittedName>
        <fullName evidence="3">Uncharacterized protein</fullName>
    </submittedName>
</protein>
<gene>
    <name evidence="3" type="ORF">J3U87_12495</name>
</gene>
<keyword evidence="2" id="KW-0472">Membrane</keyword>
<evidence type="ECO:0000256" key="2">
    <source>
        <dbReference type="SAM" id="Phobius"/>
    </source>
</evidence>
<feature type="transmembrane region" description="Helical" evidence="2">
    <location>
        <begin position="281"/>
        <end position="301"/>
    </location>
</feature>
<evidence type="ECO:0000256" key="1">
    <source>
        <dbReference type="SAM" id="MobiDB-lite"/>
    </source>
</evidence>